<dbReference type="RefSeq" id="WP_195893922.1">
    <property type="nucleotide sequence ID" value="NZ_JADOGI010000007.1"/>
</dbReference>
<dbReference type="SUPFAM" id="SSF47413">
    <property type="entry name" value="lambda repressor-like DNA-binding domains"/>
    <property type="match status" value="1"/>
</dbReference>
<dbReference type="Gene3D" id="1.10.260.40">
    <property type="entry name" value="lambda repressor-like DNA-binding domains"/>
    <property type="match status" value="1"/>
</dbReference>
<dbReference type="InterPro" id="IPR001387">
    <property type="entry name" value="Cro/C1-type_HTH"/>
</dbReference>
<organism evidence="3 4">
    <name type="scientific">Nonomuraea cypriaca</name>
    <dbReference type="NCBI Taxonomy" id="1187855"/>
    <lineage>
        <taxon>Bacteria</taxon>
        <taxon>Bacillati</taxon>
        <taxon>Actinomycetota</taxon>
        <taxon>Actinomycetes</taxon>
        <taxon>Streptosporangiales</taxon>
        <taxon>Streptosporangiaceae</taxon>
        <taxon>Nonomuraea</taxon>
    </lineage>
</organism>
<evidence type="ECO:0000259" key="2">
    <source>
        <dbReference type="PROSITE" id="PS50943"/>
    </source>
</evidence>
<dbReference type="GO" id="GO:0003677">
    <property type="term" value="F:DNA binding"/>
    <property type="evidence" value="ECO:0007669"/>
    <property type="project" value="InterPro"/>
</dbReference>
<sequence length="381" mass="41909">MTAQNEPAGITPGWSLHPGALLRQVLEARGIRQSELAERTGLTPKHINQVVKEIIGISGDVALLLERALGIDAEFWIRADADYQAYSSRERAKAALAEYTIWAKAFDLPTLARHGVTSQNDDPVHRVDKILKFFGVASPEAFEQTWQRPRVSFRRSQAFTVLEQNTALWLRLVECSAEQAQVPRLRVSTLRSAARAIRGMTNLTITDGFATARAALAEAGVVLTFVRQVPGTRVCGATWWLGADRPVIGLTERNRKPDIFWFTLLHEIGHIALHPRRTTFLDLEGNSDDAPEQEANSFAEEMLFPGNARDLIARATTRQQLLLLSAKLGMGTAIVAGQHGRLTGRWAVGGSLRGTITDEDVNQLETTCPIKLHDSGGPTAI</sequence>
<dbReference type="CDD" id="cd00093">
    <property type="entry name" value="HTH_XRE"/>
    <property type="match status" value="1"/>
</dbReference>
<dbReference type="AlphaFoldDB" id="A0A931A4F8"/>
<dbReference type="SMART" id="SM00530">
    <property type="entry name" value="HTH_XRE"/>
    <property type="match status" value="1"/>
</dbReference>
<protein>
    <submittedName>
        <fullName evidence="3">ImmA/IrrE family metallo-endopeptidase</fullName>
    </submittedName>
</protein>
<dbReference type="Pfam" id="PF01381">
    <property type="entry name" value="HTH_3"/>
    <property type="match status" value="1"/>
</dbReference>
<dbReference type="EMBL" id="JADOGI010000007">
    <property type="protein sequence ID" value="MBF8184933.1"/>
    <property type="molecule type" value="Genomic_DNA"/>
</dbReference>
<dbReference type="InterPro" id="IPR052345">
    <property type="entry name" value="Rad_response_metalloprotease"/>
</dbReference>
<dbReference type="Proteomes" id="UP000605361">
    <property type="component" value="Unassembled WGS sequence"/>
</dbReference>
<dbReference type="PANTHER" id="PTHR43236">
    <property type="entry name" value="ANTITOXIN HIGA1"/>
    <property type="match status" value="1"/>
</dbReference>
<dbReference type="InterPro" id="IPR010982">
    <property type="entry name" value="Lambda_DNA-bd_dom_sf"/>
</dbReference>
<evidence type="ECO:0000313" key="4">
    <source>
        <dbReference type="Proteomes" id="UP000605361"/>
    </source>
</evidence>
<comment type="similarity">
    <text evidence="1">Belongs to the short-chain fatty acyl-CoA assimilation regulator (ScfR) family.</text>
</comment>
<proteinExistence type="inferred from homology"/>
<keyword evidence="4" id="KW-1185">Reference proteome</keyword>
<evidence type="ECO:0000313" key="3">
    <source>
        <dbReference type="EMBL" id="MBF8184933.1"/>
    </source>
</evidence>
<gene>
    <name evidence="3" type="ORF">ITP53_04095</name>
</gene>
<evidence type="ECO:0000256" key="1">
    <source>
        <dbReference type="ARBA" id="ARBA00007227"/>
    </source>
</evidence>
<reference evidence="3" key="1">
    <citation type="submission" date="2020-11" db="EMBL/GenBank/DDBJ databases">
        <title>Whole-genome analyses of Nonomuraea sp. K274.</title>
        <authorList>
            <person name="Veyisoglu A."/>
        </authorList>
    </citation>
    <scope>NUCLEOTIDE SEQUENCE</scope>
    <source>
        <strain evidence="3">K274</strain>
    </source>
</reference>
<dbReference type="Pfam" id="PF06114">
    <property type="entry name" value="Peptidase_M78"/>
    <property type="match status" value="1"/>
</dbReference>
<dbReference type="InterPro" id="IPR010359">
    <property type="entry name" value="IrrE_HExxH"/>
</dbReference>
<accession>A0A931A4F8</accession>
<dbReference type="PROSITE" id="PS50943">
    <property type="entry name" value="HTH_CROC1"/>
    <property type="match status" value="1"/>
</dbReference>
<comment type="caution">
    <text evidence="3">The sequence shown here is derived from an EMBL/GenBank/DDBJ whole genome shotgun (WGS) entry which is preliminary data.</text>
</comment>
<name>A0A931A4F8_9ACTN</name>
<feature type="domain" description="HTH cro/C1-type" evidence="2">
    <location>
        <begin position="22"/>
        <end position="76"/>
    </location>
</feature>
<dbReference type="Gene3D" id="1.10.10.2910">
    <property type="match status" value="1"/>
</dbReference>
<dbReference type="PANTHER" id="PTHR43236:SF1">
    <property type="entry name" value="BLL7220 PROTEIN"/>
    <property type="match status" value="1"/>
</dbReference>